<dbReference type="EMBL" id="MRUL01000006">
    <property type="protein sequence ID" value="OON39992.1"/>
    <property type="molecule type" value="Genomic_DNA"/>
</dbReference>
<dbReference type="Proteomes" id="UP000190667">
    <property type="component" value="Unassembled WGS sequence"/>
</dbReference>
<feature type="domain" description="LUD" evidence="1">
    <location>
        <begin position="101"/>
        <end position="196"/>
    </location>
</feature>
<organism evidence="2 3">
    <name type="scientific">Izhakiella australiensis</name>
    <dbReference type="NCBI Taxonomy" id="1926881"/>
    <lineage>
        <taxon>Bacteria</taxon>
        <taxon>Pseudomonadati</taxon>
        <taxon>Pseudomonadota</taxon>
        <taxon>Gammaproteobacteria</taxon>
        <taxon>Enterobacterales</taxon>
        <taxon>Erwiniaceae</taxon>
        <taxon>Izhakiella</taxon>
    </lineage>
</organism>
<dbReference type="SUPFAM" id="SSF100950">
    <property type="entry name" value="NagB/RpiA/CoA transferase-like"/>
    <property type="match status" value="1"/>
</dbReference>
<evidence type="ECO:0000259" key="1">
    <source>
        <dbReference type="Pfam" id="PF02589"/>
    </source>
</evidence>
<dbReference type="AlphaFoldDB" id="A0A1S8YM22"/>
<evidence type="ECO:0000313" key="2">
    <source>
        <dbReference type="EMBL" id="OON39992.1"/>
    </source>
</evidence>
<dbReference type="RefSeq" id="WP_078002777.1">
    <property type="nucleotide sequence ID" value="NZ_MRUL01000006.1"/>
</dbReference>
<gene>
    <name evidence="2" type="ORF">BTJ39_11180</name>
</gene>
<dbReference type="InterPro" id="IPR024185">
    <property type="entry name" value="FTHF_cligase-like_sf"/>
</dbReference>
<dbReference type="Gene3D" id="3.40.50.10420">
    <property type="entry name" value="NagB/RpiA/CoA transferase-like"/>
    <property type="match status" value="1"/>
</dbReference>
<dbReference type="STRING" id="1926881.BTJ39_11180"/>
<dbReference type="Pfam" id="PF02589">
    <property type="entry name" value="LUD_dom"/>
    <property type="match status" value="1"/>
</dbReference>
<proteinExistence type="predicted"/>
<sequence>MSSRDTILNAVRQHNITPQPLPDIPDFTPVIDDQLAAFSESLRLMGGIADLSFIERAVDSAQLTAYVWSLFPEARVVCSAADDVQGNRKLTPDSAPGSLHDVDVGIARARFGVVESGSVFLSEQELCVNTLGYLAQHMVVLLDKNAIVDNLHQAYKNSHFFTARYAVLVSGPSATADIEGVLITGAQGVRSLRVILY</sequence>
<name>A0A1S8YM22_9GAMM</name>
<dbReference type="PANTHER" id="PTHR43682:SF1">
    <property type="entry name" value="LACTATE UTILIZATION PROTEIN C"/>
    <property type="match status" value="1"/>
</dbReference>
<dbReference type="PANTHER" id="PTHR43682">
    <property type="entry name" value="LACTATE UTILIZATION PROTEIN C"/>
    <property type="match status" value="1"/>
</dbReference>
<evidence type="ECO:0000313" key="3">
    <source>
        <dbReference type="Proteomes" id="UP000190667"/>
    </source>
</evidence>
<reference evidence="2 3" key="1">
    <citation type="submission" date="2016-12" db="EMBL/GenBank/DDBJ databases">
        <title>Izhakiella australiana sp. nov. of genus Izhakiella isolated from Australian desert.</title>
        <authorList>
            <person name="Ji M."/>
        </authorList>
    </citation>
    <scope>NUCLEOTIDE SEQUENCE [LARGE SCALE GENOMIC DNA]</scope>
    <source>
        <strain evidence="2 3">D4N98</strain>
    </source>
</reference>
<dbReference type="InterPro" id="IPR037171">
    <property type="entry name" value="NagB/RpiA_transferase-like"/>
</dbReference>
<protein>
    <recommendedName>
        <fullName evidence="1">LUD domain-containing protein</fullName>
    </recommendedName>
</protein>
<accession>A0A1S8YM22</accession>
<dbReference type="InterPro" id="IPR003741">
    <property type="entry name" value="LUD_dom"/>
</dbReference>
<dbReference type="OrthoDB" id="9794187at2"/>
<comment type="caution">
    <text evidence="2">The sequence shown here is derived from an EMBL/GenBank/DDBJ whole genome shotgun (WGS) entry which is preliminary data.</text>
</comment>
<keyword evidence="3" id="KW-1185">Reference proteome</keyword>